<keyword evidence="8" id="KW-0970">Cilium biogenesis/degradation</keyword>
<dbReference type="GO" id="GO:0045184">
    <property type="term" value="P:establishment of protein localization"/>
    <property type="evidence" value="ECO:0007669"/>
    <property type="project" value="TreeGrafter"/>
</dbReference>
<evidence type="ECO:0000256" key="4">
    <source>
        <dbReference type="ARBA" id="ARBA00022475"/>
    </source>
</evidence>
<dbReference type="GO" id="GO:0097541">
    <property type="term" value="C:axonemal basal plate"/>
    <property type="evidence" value="ECO:0007669"/>
    <property type="project" value="TreeGrafter"/>
</dbReference>
<dbReference type="Proteomes" id="UP000192247">
    <property type="component" value="Unassembled WGS sequence"/>
</dbReference>
<dbReference type="FunCoup" id="A0A1V9XRX8">
    <property type="interactions" value="153"/>
</dbReference>
<keyword evidence="9" id="KW-0969">Cilium</keyword>
<comment type="subcellular location">
    <subcellularLocation>
        <location evidence="1">Cell membrane</location>
    </subcellularLocation>
    <subcellularLocation>
        <location evidence="2">Cytoplasm</location>
        <location evidence="2">Cytoskeleton</location>
        <location evidence="2">Cilium axoneme</location>
    </subcellularLocation>
</comment>
<comment type="caution">
    <text evidence="14">The sequence shown here is derived from an EMBL/GenBank/DDBJ whole genome shotgun (WGS) entry which is preliminary data.</text>
</comment>
<evidence type="ECO:0000256" key="9">
    <source>
        <dbReference type="ARBA" id="ARBA00023069"/>
    </source>
</evidence>
<evidence type="ECO:0000256" key="6">
    <source>
        <dbReference type="ARBA" id="ARBA00022574"/>
    </source>
</evidence>
<comment type="similarity">
    <text evidence="3">Belongs to the WD repeat fritz family.</text>
</comment>
<evidence type="ECO:0000256" key="3">
    <source>
        <dbReference type="ARBA" id="ARBA00006059"/>
    </source>
</evidence>
<gene>
    <name evidence="14" type="ORF">BIW11_07901</name>
</gene>
<evidence type="ECO:0000256" key="12">
    <source>
        <dbReference type="ARBA" id="ARBA00023273"/>
    </source>
</evidence>
<evidence type="ECO:0000256" key="7">
    <source>
        <dbReference type="ARBA" id="ARBA00022737"/>
    </source>
</evidence>
<proteinExistence type="inferred from homology"/>
<protein>
    <recommendedName>
        <fullName evidence="16">WD repeat-containing and planar cell polarity effector protein fritz-like</fullName>
    </recommendedName>
</protein>
<name>A0A1V9XRX8_9ACAR</name>
<evidence type="ECO:0000256" key="13">
    <source>
        <dbReference type="SAM" id="MobiDB-lite"/>
    </source>
</evidence>
<dbReference type="GO" id="GO:0005886">
    <property type="term" value="C:plasma membrane"/>
    <property type="evidence" value="ECO:0007669"/>
    <property type="project" value="UniProtKB-SubCell"/>
</dbReference>
<feature type="region of interest" description="Disordered" evidence="13">
    <location>
        <begin position="282"/>
        <end position="301"/>
    </location>
</feature>
<evidence type="ECO:0000256" key="5">
    <source>
        <dbReference type="ARBA" id="ARBA00022490"/>
    </source>
</evidence>
<dbReference type="EMBL" id="MNPL01005101">
    <property type="protein sequence ID" value="OQR76247.1"/>
    <property type="molecule type" value="Genomic_DNA"/>
</dbReference>
<accession>A0A1V9XRX8</accession>
<dbReference type="STRING" id="418985.A0A1V9XRX8"/>
<evidence type="ECO:0000313" key="15">
    <source>
        <dbReference type="Proteomes" id="UP000192247"/>
    </source>
</evidence>
<dbReference type="InterPro" id="IPR024511">
    <property type="entry name" value="Frtz"/>
</dbReference>
<keyword evidence="10" id="KW-0472">Membrane</keyword>
<dbReference type="Pfam" id="PF11768">
    <property type="entry name" value="Frtz"/>
    <property type="match status" value="1"/>
</dbReference>
<keyword evidence="5" id="KW-0963">Cytoplasm</keyword>
<dbReference type="OrthoDB" id="10013020at2759"/>
<dbReference type="PANTHER" id="PTHR13667:SF5">
    <property type="entry name" value="WD REPEAT-CONTAINING AND PLANAR CELL POLARITY EFFECTOR PROTEIN FRITZ HOMOLOG"/>
    <property type="match status" value="1"/>
</dbReference>
<evidence type="ECO:0000256" key="10">
    <source>
        <dbReference type="ARBA" id="ARBA00023136"/>
    </source>
</evidence>
<dbReference type="InParanoid" id="A0A1V9XRX8"/>
<dbReference type="GO" id="GO:0007399">
    <property type="term" value="P:nervous system development"/>
    <property type="evidence" value="ECO:0007669"/>
    <property type="project" value="TreeGrafter"/>
</dbReference>
<keyword evidence="7" id="KW-0677">Repeat</keyword>
<evidence type="ECO:0000313" key="14">
    <source>
        <dbReference type="EMBL" id="OQR76247.1"/>
    </source>
</evidence>
<reference evidence="14 15" key="1">
    <citation type="journal article" date="2017" name="Gigascience">
        <title>Draft genome of the honey bee ectoparasitic mite, Tropilaelaps mercedesae, is shaped by the parasitic life history.</title>
        <authorList>
            <person name="Dong X."/>
            <person name="Armstrong S.D."/>
            <person name="Xia D."/>
            <person name="Makepeace B.L."/>
            <person name="Darby A.C."/>
            <person name="Kadowaki T."/>
        </authorList>
    </citation>
    <scope>NUCLEOTIDE SEQUENCE [LARGE SCALE GENOMIC DNA]</scope>
    <source>
        <strain evidence="14">Wuxi-XJTLU</strain>
    </source>
</reference>
<organism evidence="14 15">
    <name type="scientific">Tropilaelaps mercedesae</name>
    <dbReference type="NCBI Taxonomy" id="418985"/>
    <lineage>
        <taxon>Eukaryota</taxon>
        <taxon>Metazoa</taxon>
        <taxon>Ecdysozoa</taxon>
        <taxon>Arthropoda</taxon>
        <taxon>Chelicerata</taxon>
        <taxon>Arachnida</taxon>
        <taxon>Acari</taxon>
        <taxon>Parasitiformes</taxon>
        <taxon>Mesostigmata</taxon>
        <taxon>Gamasina</taxon>
        <taxon>Dermanyssoidea</taxon>
        <taxon>Laelapidae</taxon>
        <taxon>Tropilaelaps</taxon>
    </lineage>
</organism>
<evidence type="ECO:0000256" key="1">
    <source>
        <dbReference type="ARBA" id="ARBA00004236"/>
    </source>
</evidence>
<dbReference type="GO" id="GO:0044782">
    <property type="term" value="P:cilium organization"/>
    <property type="evidence" value="ECO:0007669"/>
    <property type="project" value="TreeGrafter"/>
</dbReference>
<dbReference type="PANTHER" id="PTHR13667">
    <property type="entry name" value="HOMOLOC-13"/>
    <property type="match status" value="1"/>
</dbReference>
<keyword evidence="15" id="KW-1185">Reference proteome</keyword>
<evidence type="ECO:0000256" key="11">
    <source>
        <dbReference type="ARBA" id="ARBA00023212"/>
    </source>
</evidence>
<dbReference type="AlphaFoldDB" id="A0A1V9XRX8"/>
<evidence type="ECO:0000256" key="2">
    <source>
        <dbReference type="ARBA" id="ARBA00004430"/>
    </source>
</evidence>
<keyword evidence="6" id="KW-0853">WD repeat</keyword>
<evidence type="ECO:0008006" key="16">
    <source>
        <dbReference type="Google" id="ProtNLM"/>
    </source>
</evidence>
<sequence length="552" mass="61043">MASVASLPYELVFLTTSDTVVVKDFDQACYRLHDKSEEPAVGVADPLLREARRTLQESKRLPWRPTGRLKEQLREFEALQTKERCLAVSWIAPKALAMLFGNGALCIILTDSLGPSVARIFIDRSLCDRFTENRSERPVHAVVHGKTIAIAFYEPKVMFVRLPRSLAALASTGGTRWRPLAGDARITTLSTVGVGGRRADRRLAWTSSRGWLLVYWDGAARDDALPWSPLLTDKQRANVLIYTVHQESNAVELFSYGRIERAIHAAELSQHVANNILTVEGPPAAEEGLNDSGPDDDYRDHEGPAPAPIHAAFICVYQIGQGRFVRLSCVTVPLDSALTSCGLYQPLQRVFIGTRAQTVLCYDAVRRRSSTRLLGFVVDRICWHPSGAFALLASLQGKLLVMDMALSVLPLCAVSDTATTHDLLDLNPFFRHKPSPLCVEWDGKPHSAGPSDYLNGSLGVLVVERTCLVFINVQLSHASSACLEAGEPGWSTGWGPVQLCELYGRRGAMDKALRLLRALSWAEFAPLCYRMLIKCCNRLLAEPFDDLVESKY</sequence>
<keyword evidence="12" id="KW-0966">Cell projection</keyword>
<keyword evidence="4" id="KW-1003">Cell membrane</keyword>
<keyword evidence="11" id="KW-0206">Cytoskeleton</keyword>
<evidence type="ECO:0000256" key="8">
    <source>
        <dbReference type="ARBA" id="ARBA00022794"/>
    </source>
</evidence>